<dbReference type="EMBL" id="CADCWM010000001">
    <property type="protein sequence ID" value="CAA9540880.1"/>
    <property type="molecule type" value="Genomic_DNA"/>
</dbReference>
<reference evidence="1" key="1">
    <citation type="submission" date="2020-02" db="EMBL/GenBank/DDBJ databases">
        <authorList>
            <person name="Meier V. D."/>
        </authorList>
    </citation>
    <scope>NUCLEOTIDE SEQUENCE</scope>
    <source>
        <strain evidence="1">AVDCRST_MAG88</strain>
    </source>
</reference>
<feature type="non-terminal residue" evidence="1">
    <location>
        <position position="1"/>
    </location>
</feature>
<gene>
    <name evidence="1" type="ORF">AVDCRST_MAG88-4</name>
</gene>
<protein>
    <submittedName>
        <fullName evidence="1">Uncharacterized protein</fullName>
    </submittedName>
</protein>
<evidence type="ECO:0000313" key="1">
    <source>
        <dbReference type="EMBL" id="CAA9540880.1"/>
    </source>
</evidence>
<sequence>CQYETVTVPFLLPLPARARRLPRGADGIIR</sequence>
<accession>A0A6J4U8A6</accession>
<name>A0A6J4U8A6_9BACT</name>
<proteinExistence type="predicted"/>
<dbReference type="AlphaFoldDB" id="A0A6J4U8A6"/>
<organism evidence="1">
    <name type="scientific">uncultured Thermomicrobiales bacterium</name>
    <dbReference type="NCBI Taxonomy" id="1645740"/>
    <lineage>
        <taxon>Bacteria</taxon>
        <taxon>Pseudomonadati</taxon>
        <taxon>Thermomicrobiota</taxon>
        <taxon>Thermomicrobia</taxon>
        <taxon>Thermomicrobiales</taxon>
        <taxon>environmental samples</taxon>
    </lineage>
</organism>